<name>A0A2H3D2S6_ARMGA</name>
<proteinExistence type="predicted"/>
<dbReference type="InterPro" id="IPR018289">
    <property type="entry name" value="MULE_transposase_dom"/>
</dbReference>
<dbReference type="OrthoDB" id="1886636at2759"/>
<keyword evidence="4" id="KW-1185">Reference proteome</keyword>
<feature type="region of interest" description="Disordered" evidence="1">
    <location>
        <begin position="28"/>
        <end position="48"/>
    </location>
</feature>
<evidence type="ECO:0000313" key="4">
    <source>
        <dbReference type="Proteomes" id="UP000217790"/>
    </source>
</evidence>
<feature type="non-terminal residue" evidence="3">
    <location>
        <position position="324"/>
    </location>
</feature>
<dbReference type="InParanoid" id="A0A2H3D2S6"/>
<evidence type="ECO:0000259" key="2">
    <source>
        <dbReference type="Pfam" id="PF10551"/>
    </source>
</evidence>
<dbReference type="Pfam" id="PF10551">
    <property type="entry name" value="MULE"/>
    <property type="match status" value="1"/>
</dbReference>
<dbReference type="Proteomes" id="UP000217790">
    <property type="component" value="Unassembled WGS sequence"/>
</dbReference>
<sequence length="324" mass="38203">MKEHKANKAPLDKQNWYQKHVYVCSRQGSGGKKNYERKSNNRRNIPEKRIDGGCKARLTIKTYPDTTAVRGLYNSAHSHPIGSANLVYTNLSKETLALVQEKLRQGVNRKEVVRLSIRCSDFDESDRLNPSDGLTRDKLITYRDVARVDRDKENQFIRLDRSDDISVLKHVERLRDGGHFVFLKGRMPVAWMMSSDGTQPTIEFYLRTVRSETPAVIPKEFMTDRDHAQINAIEHIYPESTVRWCKWHVLHAWRQHFCIPQFPVLWDLLQKWIRASTHHDFDSIWQLILNLDAHECPPSVIAYLKEYWINFKHYWSAVYRQERT</sequence>
<dbReference type="OMA" id="WIRASTH"/>
<evidence type="ECO:0000313" key="3">
    <source>
        <dbReference type="EMBL" id="PBK82623.1"/>
    </source>
</evidence>
<gene>
    <name evidence="3" type="ORF">ARMGADRAFT_946208</name>
</gene>
<feature type="domain" description="MULE transposase" evidence="2">
    <location>
        <begin position="206"/>
        <end position="251"/>
    </location>
</feature>
<accession>A0A2H3D2S6</accession>
<dbReference type="EMBL" id="KZ293715">
    <property type="protein sequence ID" value="PBK82623.1"/>
    <property type="molecule type" value="Genomic_DNA"/>
</dbReference>
<feature type="compositionally biased region" description="Basic and acidic residues" evidence="1">
    <location>
        <begin position="33"/>
        <end position="48"/>
    </location>
</feature>
<reference evidence="4" key="1">
    <citation type="journal article" date="2017" name="Nat. Ecol. Evol.">
        <title>Genome expansion and lineage-specific genetic innovations in the forest pathogenic fungi Armillaria.</title>
        <authorList>
            <person name="Sipos G."/>
            <person name="Prasanna A.N."/>
            <person name="Walter M.C."/>
            <person name="O'Connor E."/>
            <person name="Balint B."/>
            <person name="Krizsan K."/>
            <person name="Kiss B."/>
            <person name="Hess J."/>
            <person name="Varga T."/>
            <person name="Slot J."/>
            <person name="Riley R."/>
            <person name="Boka B."/>
            <person name="Rigling D."/>
            <person name="Barry K."/>
            <person name="Lee J."/>
            <person name="Mihaltcheva S."/>
            <person name="LaButti K."/>
            <person name="Lipzen A."/>
            <person name="Waldron R."/>
            <person name="Moloney N.M."/>
            <person name="Sperisen C."/>
            <person name="Kredics L."/>
            <person name="Vagvoelgyi C."/>
            <person name="Patrignani A."/>
            <person name="Fitzpatrick D."/>
            <person name="Nagy I."/>
            <person name="Doyle S."/>
            <person name="Anderson J.B."/>
            <person name="Grigoriev I.V."/>
            <person name="Gueldener U."/>
            <person name="Muensterkoetter M."/>
            <person name="Nagy L.G."/>
        </authorList>
    </citation>
    <scope>NUCLEOTIDE SEQUENCE [LARGE SCALE GENOMIC DNA]</scope>
    <source>
        <strain evidence="4">Ar21-2</strain>
    </source>
</reference>
<organism evidence="3 4">
    <name type="scientific">Armillaria gallica</name>
    <name type="common">Bulbous honey fungus</name>
    <name type="synonym">Armillaria bulbosa</name>
    <dbReference type="NCBI Taxonomy" id="47427"/>
    <lineage>
        <taxon>Eukaryota</taxon>
        <taxon>Fungi</taxon>
        <taxon>Dikarya</taxon>
        <taxon>Basidiomycota</taxon>
        <taxon>Agaricomycotina</taxon>
        <taxon>Agaricomycetes</taxon>
        <taxon>Agaricomycetidae</taxon>
        <taxon>Agaricales</taxon>
        <taxon>Marasmiineae</taxon>
        <taxon>Physalacriaceae</taxon>
        <taxon>Armillaria</taxon>
    </lineage>
</organism>
<dbReference type="AlphaFoldDB" id="A0A2H3D2S6"/>
<protein>
    <recommendedName>
        <fullName evidence="2">MULE transposase domain-containing protein</fullName>
    </recommendedName>
</protein>
<dbReference type="STRING" id="47427.A0A2H3D2S6"/>
<evidence type="ECO:0000256" key="1">
    <source>
        <dbReference type="SAM" id="MobiDB-lite"/>
    </source>
</evidence>